<feature type="binding site" evidence="3">
    <location>
        <position position="59"/>
    </location>
    <ligand>
        <name>Zn(2+)</name>
        <dbReference type="ChEBI" id="CHEBI:29105"/>
    </ligand>
</feature>
<proteinExistence type="predicted"/>
<feature type="binding site" evidence="3">
    <location>
        <position position="83"/>
    </location>
    <ligand>
        <name>Zn(2+)</name>
        <dbReference type="ChEBI" id="CHEBI:29105"/>
    </ligand>
</feature>
<dbReference type="InterPro" id="IPR002124">
    <property type="entry name" value="Cyt_c_oxidase_su5b"/>
</dbReference>
<keyword evidence="5" id="KW-1185">Reference proteome</keyword>
<dbReference type="Gene3D" id="2.60.11.10">
    <property type="entry name" value="Cytochrome c oxidase, subunit Vb"/>
    <property type="match status" value="2"/>
</dbReference>
<dbReference type="GO" id="GO:0006123">
    <property type="term" value="P:mitochondrial electron transport, cytochrome c to oxygen"/>
    <property type="evidence" value="ECO:0007669"/>
    <property type="project" value="InterPro"/>
</dbReference>
<accession>A0A7T8GT54</accession>
<evidence type="ECO:0000313" key="4">
    <source>
        <dbReference type="EMBL" id="QQP37292.1"/>
    </source>
</evidence>
<dbReference type="PANTHER" id="PTHR10122:SF0">
    <property type="entry name" value="CYTOCHROME C OXIDASE SUBUNIT 5B, ISOFORM A-RELATED"/>
    <property type="match status" value="1"/>
</dbReference>
<dbReference type="InterPro" id="IPR036972">
    <property type="entry name" value="Cyt_c_oxidase_su5b_sf"/>
</dbReference>
<feature type="binding site" evidence="3">
    <location>
        <position position="81"/>
    </location>
    <ligand>
        <name>Zn(2+)</name>
        <dbReference type="ChEBI" id="CHEBI:29105"/>
    </ligand>
</feature>
<keyword evidence="1 3" id="KW-0479">Metal-binding</keyword>
<dbReference type="GO" id="GO:0005740">
    <property type="term" value="C:mitochondrial envelope"/>
    <property type="evidence" value="ECO:0007669"/>
    <property type="project" value="InterPro"/>
</dbReference>
<protein>
    <submittedName>
        <fullName evidence="4">Cytochrome c oxidase subunit 5B_ mitochondrial</fullName>
    </submittedName>
</protein>
<gene>
    <name evidence="4" type="ORF">FKW44_017510</name>
</gene>
<feature type="binding site" evidence="3">
    <location>
        <position position="61"/>
    </location>
    <ligand>
        <name>Zn(2+)</name>
        <dbReference type="ChEBI" id="CHEBI:29105"/>
    </ligand>
</feature>
<evidence type="ECO:0000256" key="2">
    <source>
        <dbReference type="ARBA" id="ARBA00022833"/>
    </source>
</evidence>
<dbReference type="GO" id="GO:0045277">
    <property type="term" value="C:respiratory chain complex IV"/>
    <property type="evidence" value="ECO:0007669"/>
    <property type="project" value="InterPro"/>
</dbReference>
<reference evidence="5" key="1">
    <citation type="submission" date="2021-01" db="EMBL/GenBank/DDBJ databases">
        <title>Caligus Genome Assembly.</title>
        <authorList>
            <person name="Gallardo-Escarate C."/>
        </authorList>
    </citation>
    <scope>NUCLEOTIDE SEQUENCE [LARGE SCALE GENOMIC DNA]</scope>
</reference>
<dbReference type="SUPFAM" id="SSF57802">
    <property type="entry name" value="Rubredoxin-like"/>
    <property type="match status" value="2"/>
</dbReference>
<evidence type="ECO:0000256" key="1">
    <source>
        <dbReference type="ARBA" id="ARBA00022723"/>
    </source>
</evidence>
<dbReference type="OrthoDB" id="10249250at2759"/>
<name>A0A7T8GT54_CALRO</name>
<evidence type="ECO:0000313" key="5">
    <source>
        <dbReference type="Proteomes" id="UP000595437"/>
    </source>
</evidence>
<dbReference type="AlphaFoldDB" id="A0A7T8GT54"/>
<dbReference type="EMBL" id="CP045901">
    <property type="protein sequence ID" value="QQP37292.1"/>
    <property type="molecule type" value="Genomic_DNA"/>
</dbReference>
<dbReference type="PANTHER" id="PTHR10122">
    <property type="entry name" value="CYTOCHROME C OXIDASE SUBUNIT 5B, MITOCHONDRIAL"/>
    <property type="match status" value="1"/>
</dbReference>
<keyword evidence="2 3" id="KW-0862">Zinc</keyword>
<dbReference type="Proteomes" id="UP000595437">
    <property type="component" value="Chromosome 12"/>
</dbReference>
<dbReference type="Pfam" id="PF01215">
    <property type="entry name" value="COX5B"/>
    <property type="match status" value="2"/>
</dbReference>
<dbReference type="GO" id="GO:0046872">
    <property type="term" value="F:metal ion binding"/>
    <property type="evidence" value="ECO:0007669"/>
    <property type="project" value="UniProtKB-KW"/>
</dbReference>
<dbReference type="PROSITE" id="PS51359">
    <property type="entry name" value="COX5B_2"/>
    <property type="match status" value="2"/>
</dbReference>
<sequence length="151" mass="17272">MSDPTFHATGLEKYELLAAEAGNDNPFDTYLIRPESGMGDSSKMPILIPSLESSRIVGCSCESDYKEVVWFNLPEGEPQQCDCGKITKGSKEEPHVVDALDEFRMVGCVCNEHDTNIKWMWLFENKPKRCRCGYWFKLKRHAGPDRYEMPN</sequence>
<organism evidence="4 5">
    <name type="scientific">Caligus rogercresseyi</name>
    <name type="common">Sea louse</name>
    <dbReference type="NCBI Taxonomy" id="217165"/>
    <lineage>
        <taxon>Eukaryota</taxon>
        <taxon>Metazoa</taxon>
        <taxon>Ecdysozoa</taxon>
        <taxon>Arthropoda</taxon>
        <taxon>Crustacea</taxon>
        <taxon>Multicrustacea</taxon>
        <taxon>Hexanauplia</taxon>
        <taxon>Copepoda</taxon>
        <taxon>Siphonostomatoida</taxon>
        <taxon>Caligidae</taxon>
        <taxon>Caligus</taxon>
    </lineage>
</organism>
<evidence type="ECO:0000256" key="3">
    <source>
        <dbReference type="PIRSR" id="PIRSR602124-1"/>
    </source>
</evidence>